<organism evidence="2">
    <name type="scientific">Kwoniella dejecticola CBS 10117</name>
    <dbReference type="NCBI Taxonomy" id="1296121"/>
    <lineage>
        <taxon>Eukaryota</taxon>
        <taxon>Fungi</taxon>
        <taxon>Dikarya</taxon>
        <taxon>Basidiomycota</taxon>
        <taxon>Agaricomycotina</taxon>
        <taxon>Tremellomycetes</taxon>
        <taxon>Tremellales</taxon>
        <taxon>Cryptococcaceae</taxon>
        <taxon>Kwoniella</taxon>
    </lineage>
</organism>
<evidence type="ECO:0000256" key="1">
    <source>
        <dbReference type="SAM" id="MobiDB-lite"/>
    </source>
</evidence>
<dbReference type="GeneID" id="28967699"/>
<reference evidence="2" key="1">
    <citation type="submission" date="2013-07" db="EMBL/GenBank/DDBJ databases">
        <title>The Genome Sequence of Cryptococcus dejecticola CBS10117.</title>
        <authorList>
            <consortium name="The Broad Institute Genome Sequencing Platform"/>
            <person name="Cuomo C."/>
            <person name="Litvintseva A."/>
            <person name="Chen Y."/>
            <person name="Heitman J."/>
            <person name="Sun S."/>
            <person name="Springer D."/>
            <person name="Dromer F."/>
            <person name="Young S.K."/>
            <person name="Zeng Q."/>
            <person name="Gargeya S."/>
            <person name="Fitzgerald M."/>
            <person name="Abouelleil A."/>
            <person name="Alvarado L."/>
            <person name="Berlin A.M."/>
            <person name="Chapman S.B."/>
            <person name="Dewar J."/>
            <person name="Goldberg J."/>
            <person name="Griggs A."/>
            <person name="Gujja S."/>
            <person name="Hansen M."/>
            <person name="Howarth C."/>
            <person name="Imamovic A."/>
            <person name="Larimer J."/>
            <person name="McCowan C."/>
            <person name="Murphy C."/>
            <person name="Pearson M."/>
            <person name="Priest M."/>
            <person name="Roberts A."/>
            <person name="Saif S."/>
            <person name="Shea T."/>
            <person name="Sykes S."/>
            <person name="Wortman J."/>
            <person name="Nusbaum C."/>
            <person name="Birren B."/>
        </authorList>
    </citation>
    <scope>NUCLEOTIDE SEQUENCE [LARGE SCALE GENOMIC DNA]</scope>
    <source>
        <strain evidence="2">CBS 10117</strain>
    </source>
</reference>
<proteinExistence type="predicted"/>
<dbReference type="EMBL" id="CP144533">
    <property type="protein sequence ID" value="WWC61400.1"/>
    <property type="molecule type" value="Genomic_DNA"/>
</dbReference>
<dbReference type="KEGG" id="kdj:28967699"/>
<gene>
    <name evidence="2" type="ORF">I303_04000</name>
    <name evidence="3" type="ORF">I303_103983</name>
</gene>
<reference evidence="3" key="3">
    <citation type="submission" date="2024-02" db="EMBL/GenBank/DDBJ databases">
        <title>Comparative genomics of Cryptococcus and Kwoniella reveals pathogenesis evolution and contrasting modes of karyotype evolution via chromosome fusion or intercentromeric recombination.</title>
        <authorList>
            <person name="Coelho M.A."/>
            <person name="David-Palma M."/>
            <person name="Shea T."/>
            <person name="Bowers K."/>
            <person name="McGinley-Smith S."/>
            <person name="Mohammad A.W."/>
            <person name="Gnirke A."/>
            <person name="Yurkov A.M."/>
            <person name="Nowrousian M."/>
            <person name="Sun S."/>
            <person name="Cuomo C.A."/>
            <person name="Heitman J."/>
        </authorList>
    </citation>
    <scope>NUCLEOTIDE SEQUENCE</scope>
    <source>
        <strain evidence="3">CBS 10117</strain>
    </source>
</reference>
<sequence>MSENNTTNESGASGYPPQWGQIAIAGYLGQQAWLQEGWEEYDRQQQQTSTQQTRTQSADASNAAGQDGTSTQDNQSGTGTNGGQ</sequence>
<dbReference type="AlphaFoldDB" id="A0A1A6A8A0"/>
<dbReference type="VEuPathDB" id="FungiDB:I303_04000"/>
<keyword evidence="4" id="KW-1185">Reference proteome</keyword>
<feature type="compositionally biased region" description="Polar residues" evidence="1">
    <location>
        <begin position="58"/>
        <end position="78"/>
    </location>
</feature>
<reference evidence="3" key="2">
    <citation type="submission" date="2013-07" db="EMBL/GenBank/DDBJ databases">
        <authorList>
            <consortium name="The Broad Institute Genome Sequencing Platform"/>
            <person name="Cuomo C."/>
            <person name="Litvintseva A."/>
            <person name="Chen Y."/>
            <person name="Heitman J."/>
            <person name="Sun S."/>
            <person name="Springer D."/>
            <person name="Dromer F."/>
            <person name="Young S.K."/>
            <person name="Zeng Q."/>
            <person name="Gargeya S."/>
            <person name="Fitzgerald M."/>
            <person name="Abouelleil A."/>
            <person name="Alvarado L."/>
            <person name="Berlin A.M."/>
            <person name="Chapman S.B."/>
            <person name="Dewar J."/>
            <person name="Goldberg J."/>
            <person name="Griggs A."/>
            <person name="Gujja S."/>
            <person name="Hansen M."/>
            <person name="Howarth C."/>
            <person name="Imamovic A."/>
            <person name="Larimer J."/>
            <person name="McCowan C."/>
            <person name="Murphy C."/>
            <person name="Pearson M."/>
            <person name="Priest M."/>
            <person name="Roberts A."/>
            <person name="Saif S."/>
            <person name="Shea T."/>
            <person name="Sykes S."/>
            <person name="Wortman J."/>
            <person name="Nusbaum C."/>
            <person name="Birren B."/>
        </authorList>
    </citation>
    <scope>NUCLEOTIDE SEQUENCE</scope>
    <source>
        <strain evidence="3">CBS 10117</strain>
    </source>
</reference>
<feature type="compositionally biased region" description="Low complexity" evidence="1">
    <location>
        <begin position="44"/>
        <end position="57"/>
    </location>
</feature>
<evidence type="ECO:0000313" key="2">
    <source>
        <dbReference type="EMBL" id="OBR86278.1"/>
    </source>
</evidence>
<evidence type="ECO:0000313" key="3">
    <source>
        <dbReference type="EMBL" id="WWC61400.1"/>
    </source>
</evidence>
<dbReference type="Proteomes" id="UP000078595">
    <property type="component" value="Chromosome 4"/>
</dbReference>
<evidence type="ECO:0000313" key="4">
    <source>
        <dbReference type="Proteomes" id="UP000078595"/>
    </source>
</evidence>
<accession>A0A1A6A8A0</accession>
<protein>
    <submittedName>
        <fullName evidence="2">Uncharacterized protein</fullName>
    </submittedName>
</protein>
<dbReference type="RefSeq" id="XP_018264120.1">
    <property type="nucleotide sequence ID" value="XM_018407312.1"/>
</dbReference>
<feature type="region of interest" description="Disordered" evidence="1">
    <location>
        <begin position="39"/>
        <end position="84"/>
    </location>
</feature>
<dbReference type="EMBL" id="KI894030">
    <property type="protein sequence ID" value="OBR86278.1"/>
    <property type="molecule type" value="Genomic_DNA"/>
</dbReference>
<name>A0A1A6A8A0_9TREE</name>